<organism evidence="7 8">
    <name type="scientific">Clytia hemisphaerica</name>
    <dbReference type="NCBI Taxonomy" id="252671"/>
    <lineage>
        <taxon>Eukaryota</taxon>
        <taxon>Metazoa</taxon>
        <taxon>Cnidaria</taxon>
        <taxon>Hydrozoa</taxon>
        <taxon>Hydroidolina</taxon>
        <taxon>Leptothecata</taxon>
        <taxon>Obeliida</taxon>
        <taxon>Clytiidae</taxon>
        <taxon>Clytia</taxon>
    </lineage>
</organism>
<dbReference type="Pfam" id="PF05485">
    <property type="entry name" value="THAP"/>
    <property type="match status" value="1"/>
</dbReference>
<evidence type="ECO:0000256" key="3">
    <source>
        <dbReference type="ARBA" id="ARBA00022833"/>
    </source>
</evidence>
<dbReference type="AlphaFoldDB" id="A0A7M5WS90"/>
<dbReference type="Proteomes" id="UP000594262">
    <property type="component" value="Unplaced"/>
</dbReference>
<evidence type="ECO:0000256" key="2">
    <source>
        <dbReference type="ARBA" id="ARBA00022771"/>
    </source>
</evidence>
<proteinExistence type="predicted"/>
<evidence type="ECO:0000313" key="8">
    <source>
        <dbReference type="Proteomes" id="UP000594262"/>
    </source>
</evidence>
<keyword evidence="4" id="KW-0238">DNA-binding</keyword>
<evidence type="ECO:0000256" key="4">
    <source>
        <dbReference type="ARBA" id="ARBA00023125"/>
    </source>
</evidence>
<dbReference type="GO" id="GO:0003677">
    <property type="term" value="F:DNA binding"/>
    <property type="evidence" value="ECO:0007669"/>
    <property type="project" value="UniProtKB-KW"/>
</dbReference>
<feature type="domain" description="THAP-type" evidence="6">
    <location>
        <begin position="11"/>
        <end position="44"/>
    </location>
</feature>
<sequence>VDKKFQAQIDNDRVRICARHFTEDSMWHYVSRKALKEGAIPTLHAPQKSIQTAPKPERSTSSINKRITVQAQQQKAALSIPTPPAYKDYDNFVKRVEKLSLPPSWSLIIYVNYVEEKSRVCSARIRNFY</sequence>
<protein>
    <recommendedName>
        <fullName evidence="6">THAP-type domain-containing protein</fullName>
    </recommendedName>
</protein>
<name>A0A7M5WS90_9CNID</name>
<accession>A0A7M5WS90</accession>
<dbReference type="EnsemblMetazoa" id="CLYHEMT009274.1">
    <property type="protein sequence ID" value="CLYHEMP009274.1"/>
    <property type="gene ID" value="CLYHEMG009274"/>
</dbReference>
<feature type="region of interest" description="Disordered" evidence="5">
    <location>
        <begin position="41"/>
        <end position="63"/>
    </location>
</feature>
<dbReference type="OrthoDB" id="5983843at2759"/>
<keyword evidence="1" id="KW-0479">Metal-binding</keyword>
<dbReference type="SUPFAM" id="SSF57716">
    <property type="entry name" value="Glucocorticoid receptor-like (DNA-binding domain)"/>
    <property type="match status" value="1"/>
</dbReference>
<reference evidence="7" key="1">
    <citation type="submission" date="2021-01" db="UniProtKB">
        <authorList>
            <consortium name="EnsemblMetazoa"/>
        </authorList>
    </citation>
    <scope>IDENTIFICATION</scope>
</reference>
<keyword evidence="3" id="KW-0862">Zinc</keyword>
<keyword evidence="2" id="KW-0863">Zinc-finger</keyword>
<evidence type="ECO:0000256" key="5">
    <source>
        <dbReference type="SAM" id="MobiDB-lite"/>
    </source>
</evidence>
<dbReference type="GO" id="GO:0008270">
    <property type="term" value="F:zinc ion binding"/>
    <property type="evidence" value="ECO:0007669"/>
    <property type="project" value="UniProtKB-KW"/>
</dbReference>
<keyword evidence="8" id="KW-1185">Reference proteome</keyword>
<evidence type="ECO:0000259" key="6">
    <source>
        <dbReference type="Pfam" id="PF05485"/>
    </source>
</evidence>
<evidence type="ECO:0000313" key="7">
    <source>
        <dbReference type="EnsemblMetazoa" id="CLYHEMP009274.1"/>
    </source>
</evidence>
<dbReference type="InterPro" id="IPR006612">
    <property type="entry name" value="THAP_Znf"/>
</dbReference>
<evidence type="ECO:0000256" key="1">
    <source>
        <dbReference type="ARBA" id="ARBA00022723"/>
    </source>
</evidence>